<dbReference type="InterPro" id="IPR028098">
    <property type="entry name" value="Glyco_trans_4-like_N"/>
</dbReference>
<dbReference type="GO" id="GO:0043750">
    <property type="term" value="F:phosphatidylinositol alpha-mannosyltransferase activity"/>
    <property type="evidence" value="ECO:0007669"/>
    <property type="project" value="UniProtKB-EC"/>
</dbReference>
<gene>
    <name evidence="2" type="primary">pimA</name>
    <name evidence="2" type="ORF">Fuma_03872</name>
</gene>
<accession>A0A1P8WJM1</accession>
<dbReference type="Proteomes" id="UP000187735">
    <property type="component" value="Chromosome"/>
</dbReference>
<dbReference type="EMBL" id="CP017641">
    <property type="protein sequence ID" value="APZ94247.1"/>
    <property type="molecule type" value="Genomic_DNA"/>
</dbReference>
<evidence type="ECO:0000313" key="3">
    <source>
        <dbReference type="Proteomes" id="UP000187735"/>
    </source>
</evidence>
<dbReference type="PANTHER" id="PTHR12526:SF572">
    <property type="entry name" value="BLL5144 PROTEIN"/>
    <property type="match status" value="1"/>
</dbReference>
<dbReference type="RefSeq" id="WP_077025586.1">
    <property type="nucleotide sequence ID" value="NZ_CP017641.1"/>
</dbReference>
<dbReference type="SUPFAM" id="SSF53756">
    <property type="entry name" value="UDP-Glycosyltransferase/glycogen phosphorylase"/>
    <property type="match status" value="1"/>
</dbReference>
<dbReference type="PANTHER" id="PTHR12526">
    <property type="entry name" value="GLYCOSYLTRANSFERASE"/>
    <property type="match status" value="1"/>
</dbReference>
<name>A0A1P8WJM1_9PLAN</name>
<dbReference type="EC" id="2.4.1.345" evidence="2"/>
<feature type="domain" description="Glycosyltransferase subfamily 4-like N-terminal" evidence="1">
    <location>
        <begin position="98"/>
        <end position="172"/>
    </location>
</feature>
<evidence type="ECO:0000313" key="2">
    <source>
        <dbReference type="EMBL" id="APZ94247.1"/>
    </source>
</evidence>
<proteinExistence type="predicted"/>
<dbReference type="STRING" id="1891926.Fuma_03872"/>
<dbReference type="CDD" id="cd03822">
    <property type="entry name" value="GT4_mannosyltransferase-like"/>
    <property type="match status" value="1"/>
</dbReference>
<dbReference type="Gene3D" id="3.40.50.2000">
    <property type="entry name" value="Glycogen Phosphorylase B"/>
    <property type="match status" value="2"/>
</dbReference>
<reference evidence="2 3" key="1">
    <citation type="journal article" date="2016" name="Front. Microbiol.">
        <title>Fuerstia marisgermanicae gen. nov., sp. nov., an Unusual Member of the Phylum Planctomycetes from the German Wadden Sea.</title>
        <authorList>
            <person name="Kohn T."/>
            <person name="Heuer A."/>
            <person name="Jogler M."/>
            <person name="Vollmers J."/>
            <person name="Boedeker C."/>
            <person name="Bunk B."/>
            <person name="Rast P."/>
            <person name="Borchert D."/>
            <person name="Glockner I."/>
            <person name="Freese H.M."/>
            <person name="Klenk H.P."/>
            <person name="Overmann J."/>
            <person name="Kaster A.K."/>
            <person name="Rohde M."/>
            <person name="Wiegand S."/>
            <person name="Jogler C."/>
        </authorList>
    </citation>
    <scope>NUCLEOTIDE SEQUENCE [LARGE SCALE GENOMIC DNA]</scope>
    <source>
        <strain evidence="2 3">NH11</strain>
    </source>
</reference>
<dbReference type="KEGG" id="fmr:Fuma_03872"/>
<sequence length="411" mass="45296">MSHTARPLFISTYPPEECGLATFTKDSADAVDLAAGQPVSTIAAIQKLHQHSGQNSRIVHVIDNNREDAYVTAAEVANNGPCDVVSLQHEFGLYAGDWGDSIIEFMERCRKPVVTTFHTLLTEPKPKPKQLIRDVAASSDGIVVMTDIAAKLLREVYGVADSRVEIIPHGVPVVPFARDRSHREELGLTGRQVICTFGLINPGKGLEFMIRAMPEIVKTCPDALYLIVGATHPQVKRKHGESYREGLIELADSLGVGGNVRFVNQYLSLPELLTHLQSCDVFVTPYPGKDQIASGTMAYAMAAVGAVVSTPYLYAKEVLADDRGLLVPFGDSDAMADATVRYLADHELLSETRRRAFEYSRPMFWPNVGRKYLDLFTSVIDRNHNNTSTRRSKDTSDLGDTHRLPFSQKGI</sequence>
<evidence type="ECO:0000259" key="1">
    <source>
        <dbReference type="Pfam" id="PF13439"/>
    </source>
</evidence>
<dbReference type="OrthoDB" id="9765330at2"/>
<protein>
    <submittedName>
        <fullName evidence="2">GDP-mannose-dependent alpha-(1-2)-phosphatidylinositol mannosyltransferase</fullName>
        <ecNumber evidence="2">2.4.1.345</ecNumber>
    </submittedName>
</protein>
<keyword evidence="2" id="KW-0808">Transferase</keyword>
<dbReference type="Pfam" id="PF13439">
    <property type="entry name" value="Glyco_transf_4"/>
    <property type="match status" value="1"/>
</dbReference>
<organism evidence="2 3">
    <name type="scientific">Fuerstiella marisgermanici</name>
    <dbReference type="NCBI Taxonomy" id="1891926"/>
    <lineage>
        <taxon>Bacteria</taxon>
        <taxon>Pseudomonadati</taxon>
        <taxon>Planctomycetota</taxon>
        <taxon>Planctomycetia</taxon>
        <taxon>Planctomycetales</taxon>
        <taxon>Planctomycetaceae</taxon>
        <taxon>Fuerstiella</taxon>
    </lineage>
</organism>
<dbReference type="AlphaFoldDB" id="A0A1P8WJM1"/>
<keyword evidence="2" id="KW-0328">Glycosyltransferase</keyword>
<dbReference type="Pfam" id="PF13692">
    <property type="entry name" value="Glyco_trans_1_4"/>
    <property type="match status" value="1"/>
</dbReference>
<keyword evidence="3" id="KW-1185">Reference proteome</keyword>